<dbReference type="AlphaFoldDB" id="A0A7G2C5K4"/>
<evidence type="ECO:0000313" key="3">
    <source>
        <dbReference type="EMBL" id="CAD2214879.1"/>
    </source>
</evidence>
<sequence>MIPEGLGVTDTMYYLGSVSHSLEHLPRWYQILSLCGIFLVLYFRHNELVSWIVVNLHSSFGTSSIWYPDYQKLLESMTFNERFGFTLYGVGLGTLAGFVFAVFCQDRYNLGGQVSQVFPNRRLPTALLTILLCTSEAFSLRHLIYKTLGPEDTPIHLAVVDFEQYKTLYHPSVENVHFVVQSLLLKVFLVRFLRRQIPVFIVATGYRFIVDVSRGQHCALRWYVATVCRVSIVSEAIRLYFGDRNDVVAYSVILWSLAFLGTVNYIYGPAVRAGIVRTMSTTNALQELIKGMITGNTLMLIACLLVLMVVVSVHVVELIAVWLITSLLLVWTPAIVDSCSIEYIFFISCTYGYCGYSMEFLDGFGATVAFVLLFSAIWINFAIVYNTAVNLSKSRYVGLGICVWISLSILSTTDEEKQRLRIWDEIGFLESIAEVITLRLGTLAQLANGKPLPPHSYFSLGCATYGGAMKQMGGLTLFLTLVNLAIGRFQSAQTKEELHSLNIPLITPNILFRKCIHTFVLTVLVGLSFCVGFVVWRYHIFPRMTILKDILRLPDVFFNLASFCIFCTTLGVMMDIRKTLYDGCLRVFAMAENRVEDDETEPEPVETYKTPYRSSQRRTSQARSS</sequence>
<feature type="transmembrane region" description="Helical" evidence="2">
    <location>
        <begin position="87"/>
        <end position="104"/>
    </location>
</feature>
<keyword evidence="4" id="KW-1185">Reference proteome</keyword>
<proteinExistence type="predicted"/>
<dbReference type="EMBL" id="LR877148">
    <property type="protein sequence ID" value="CAD2214879.1"/>
    <property type="molecule type" value="Genomic_DNA"/>
</dbReference>
<evidence type="ECO:0000256" key="1">
    <source>
        <dbReference type="SAM" id="MobiDB-lite"/>
    </source>
</evidence>
<feature type="transmembrane region" description="Helical" evidence="2">
    <location>
        <begin position="360"/>
        <end position="384"/>
    </location>
</feature>
<feature type="transmembrane region" description="Helical" evidence="2">
    <location>
        <begin position="247"/>
        <end position="267"/>
    </location>
</feature>
<name>A0A7G2C5K4_9TRYP</name>
<keyword evidence="2" id="KW-0472">Membrane</keyword>
<evidence type="ECO:0000256" key="2">
    <source>
        <dbReference type="SAM" id="Phobius"/>
    </source>
</evidence>
<organism evidence="3 4">
    <name type="scientific">Angomonas deanei</name>
    <dbReference type="NCBI Taxonomy" id="59799"/>
    <lineage>
        <taxon>Eukaryota</taxon>
        <taxon>Discoba</taxon>
        <taxon>Euglenozoa</taxon>
        <taxon>Kinetoplastea</taxon>
        <taxon>Metakinetoplastina</taxon>
        <taxon>Trypanosomatida</taxon>
        <taxon>Trypanosomatidae</taxon>
        <taxon>Strigomonadinae</taxon>
        <taxon>Angomonas</taxon>
    </lineage>
</organism>
<feature type="transmembrane region" description="Helical" evidence="2">
    <location>
        <begin position="556"/>
        <end position="576"/>
    </location>
</feature>
<feature type="transmembrane region" description="Helical" evidence="2">
    <location>
        <begin position="515"/>
        <end position="536"/>
    </location>
</feature>
<feature type="transmembrane region" description="Helical" evidence="2">
    <location>
        <begin position="27"/>
        <end position="43"/>
    </location>
</feature>
<keyword evidence="2" id="KW-0812">Transmembrane</keyword>
<protein>
    <submittedName>
        <fullName evidence="3">Uncharacterized protein</fullName>
    </submittedName>
</protein>
<gene>
    <name evidence="3" type="ORF">ADEAN_000233200</name>
</gene>
<dbReference type="OrthoDB" id="271179at2759"/>
<keyword evidence="2" id="KW-1133">Transmembrane helix</keyword>
<reference evidence="3 4" key="1">
    <citation type="submission" date="2020-08" db="EMBL/GenBank/DDBJ databases">
        <authorList>
            <person name="Newling K."/>
            <person name="Davey J."/>
            <person name="Forrester S."/>
        </authorList>
    </citation>
    <scope>NUCLEOTIDE SEQUENCE [LARGE SCALE GENOMIC DNA]</scope>
    <source>
        <strain evidence="4">Crithidia deanei Carvalho (ATCC PRA-265)</strain>
    </source>
</reference>
<evidence type="ECO:0000313" key="4">
    <source>
        <dbReference type="Proteomes" id="UP000515908"/>
    </source>
</evidence>
<feature type="region of interest" description="Disordered" evidence="1">
    <location>
        <begin position="596"/>
        <end position="625"/>
    </location>
</feature>
<dbReference type="Proteomes" id="UP000515908">
    <property type="component" value="Chromosome 04"/>
</dbReference>
<accession>A0A7G2C5K4</accession>
<feature type="compositionally biased region" description="Low complexity" evidence="1">
    <location>
        <begin position="613"/>
        <end position="625"/>
    </location>
</feature>
<feature type="transmembrane region" description="Helical" evidence="2">
    <location>
        <begin position="298"/>
        <end position="324"/>
    </location>
</feature>
<feature type="transmembrane region" description="Helical" evidence="2">
    <location>
        <begin position="48"/>
        <end position="67"/>
    </location>
</feature>
<dbReference type="VEuPathDB" id="TriTrypDB:ADEAN_000233200"/>